<dbReference type="NCBIfam" id="TIGR00531">
    <property type="entry name" value="BCCP"/>
    <property type="match status" value="1"/>
</dbReference>
<keyword evidence="4" id="KW-0276">Fatty acid metabolism</keyword>
<dbReference type="EMBL" id="LR593886">
    <property type="protein sequence ID" value="VTS03361.1"/>
    <property type="molecule type" value="Genomic_DNA"/>
</dbReference>
<dbReference type="GO" id="GO:0003989">
    <property type="term" value="F:acetyl-CoA carboxylase activity"/>
    <property type="evidence" value="ECO:0007669"/>
    <property type="project" value="InterPro"/>
</dbReference>
<dbReference type="Pfam" id="PF00364">
    <property type="entry name" value="Biotin_lipoyl"/>
    <property type="match status" value="1"/>
</dbReference>
<evidence type="ECO:0000259" key="5">
    <source>
        <dbReference type="PROSITE" id="PS50968"/>
    </source>
</evidence>
<keyword evidence="7" id="KW-1185">Reference proteome</keyword>
<dbReference type="GO" id="GO:0006633">
    <property type="term" value="P:fatty acid biosynthetic process"/>
    <property type="evidence" value="ECO:0007669"/>
    <property type="project" value="UniProtKB-UniPathway"/>
</dbReference>
<keyword evidence="4" id="KW-0275">Fatty acid biosynthesis</keyword>
<evidence type="ECO:0000313" key="6">
    <source>
        <dbReference type="EMBL" id="VTS03361.1"/>
    </source>
</evidence>
<evidence type="ECO:0000256" key="2">
    <source>
        <dbReference type="ARBA" id="ARBA00017562"/>
    </source>
</evidence>
<dbReference type="InterPro" id="IPR000089">
    <property type="entry name" value="Biotin_lipoyl"/>
</dbReference>
<dbReference type="CDD" id="cd06850">
    <property type="entry name" value="biotinyl_domain"/>
    <property type="match status" value="1"/>
</dbReference>
<dbReference type="GO" id="GO:0009317">
    <property type="term" value="C:acetyl-CoA carboxylase complex"/>
    <property type="evidence" value="ECO:0007669"/>
    <property type="project" value="InterPro"/>
</dbReference>
<name>A0A6P2DLE1_9BACT</name>
<comment type="function">
    <text evidence="1 4">This protein is a component of the acetyl coenzyme A carboxylase complex; first, biotin carboxylase catalyzes the carboxylation of the carrier protein and then the transcarboxylase transfers the carboxyl group to form malonyl-CoA.</text>
</comment>
<feature type="domain" description="Lipoyl-binding" evidence="5">
    <location>
        <begin position="136"/>
        <end position="212"/>
    </location>
</feature>
<dbReference type="KEGG" id="gms:SOIL9_72090"/>
<gene>
    <name evidence="6" type="ORF">SOIL9_72090</name>
</gene>
<keyword evidence="4" id="KW-0443">Lipid metabolism</keyword>
<evidence type="ECO:0000256" key="4">
    <source>
        <dbReference type="RuleBase" id="RU364072"/>
    </source>
</evidence>
<dbReference type="UniPathway" id="UPA00094"/>
<organism evidence="6 7">
    <name type="scientific">Gemmata massiliana</name>
    <dbReference type="NCBI Taxonomy" id="1210884"/>
    <lineage>
        <taxon>Bacteria</taxon>
        <taxon>Pseudomonadati</taxon>
        <taxon>Planctomycetota</taxon>
        <taxon>Planctomycetia</taxon>
        <taxon>Gemmatales</taxon>
        <taxon>Gemmataceae</taxon>
        <taxon>Gemmata</taxon>
    </lineage>
</organism>
<dbReference type="PROSITE" id="PS50968">
    <property type="entry name" value="BIOTINYL_LIPOYL"/>
    <property type="match status" value="1"/>
</dbReference>
<dbReference type="PANTHER" id="PTHR45266:SF3">
    <property type="entry name" value="OXALOACETATE DECARBOXYLASE ALPHA CHAIN"/>
    <property type="match status" value="1"/>
</dbReference>
<accession>A0A6P2DLE1</accession>
<dbReference type="PRINTS" id="PR01071">
    <property type="entry name" value="ACOABIOTINCC"/>
</dbReference>
<dbReference type="Gene3D" id="2.40.50.100">
    <property type="match status" value="1"/>
</dbReference>
<dbReference type="InterPro" id="IPR011053">
    <property type="entry name" value="Single_hybrid_motif"/>
</dbReference>
<sequence>MVATDDIPAPLRTTTYTLAPHIPRSRRGFVIEGFVVADDKRDAPRPFDVKTVEYLLKLMTEHDLGEVDLTEGEQRIRLRKRAAMVAPPAAPVAYAPAPVAHVAPYPVAHAPGAPAPASAPASAGSAPAAAAASKNYLEIKSPMVGTFYIKPDPKKPDFVTVGAKINAKTVVCTIEAMKTYNPVTADCAGTIAEICVQSGDFVEFGTVLFRVDPS</sequence>
<keyword evidence="4" id="KW-0444">Lipid biosynthesis</keyword>
<dbReference type="PANTHER" id="PTHR45266">
    <property type="entry name" value="OXALOACETATE DECARBOXYLASE ALPHA CHAIN"/>
    <property type="match status" value="1"/>
</dbReference>
<keyword evidence="3 4" id="KW-0092">Biotin</keyword>
<dbReference type="AlphaFoldDB" id="A0A6P2DLE1"/>
<dbReference type="InterPro" id="IPR050709">
    <property type="entry name" value="Biotin_Carboxyl_Carrier/Decarb"/>
</dbReference>
<dbReference type="Proteomes" id="UP000464178">
    <property type="component" value="Chromosome"/>
</dbReference>
<evidence type="ECO:0000256" key="3">
    <source>
        <dbReference type="ARBA" id="ARBA00023267"/>
    </source>
</evidence>
<evidence type="ECO:0000313" key="7">
    <source>
        <dbReference type="Proteomes" id="UP000464178"/>
    </source>
</evidence>
<dbReference type="SUPFAM" id="SSF51230">
    <property type="entry name" value="Single hybrid motif"/>
    <property type="match status" value="1"/>
</dbReference>
<proteinExistence type="predicted"/>
<reference evidence="6 7" key="1">
    <citation type="submission" date="2019-05" db="EMBL/GenBank/DDBJ databases">
        <authorList>
            <consortium name="Science for Life Laboratories"/>
        </authorList>
    </citation>
    <scope>NUCLEOTIDE SEQUENCE [LARGE SCALE GENOMIC DNA]</scope>
    <source>
        <strain evidence="6">Soil9</strain>
    </source>
</reference>
<comment type="pathway">
    <text evidence="4">Lipid metabolism; fatty acid biosynthesis.</text>
</comment>
<dbReference type="InterPro" id="IPR001249">
    <property type="entry name" value="AcCoA_biotinCC"/>
</dbReference>
<protein>
    <recommendedName>
        <fullName evidence="2 4">Biotin carboxyl carrier protein of acetyl-CoA carboxylase</fullName>
    </recommendedName>
</protein>
<evidence type="ECO:0000256" key="1">
    <source>
        <dbReference type="ARBA" id="ARBA00003761"/>
    </source>
</evidence>